<comment type="caution">
    <text evidence="2">The sequence shown here is derived from an EMBL/GenBank/DDBJ whole genome shotgun (WGS) entry which is preliminary data.</text>
</comment>
<dbReference type="Proteomes" id="UP000236333">
    <property type="component" value="Unassembled WGS sequence"/>
</dbReference>
<proteinExistence type="predicted"/>
<evidence type="ECO:0000256" key="1">
    <source>
        <dbReference type="SAM" id="MobiDB-lite"/>
    </source>
</evidence>
<keyword evidence="3" id="KW-1185">Reference proteome</keyword>
<dbReference type="EMBL" id="PGGS01000622">
    <property type="protein sequence ID" value="PNH02614.1"/>
    <property type="molecule type" value="Genomic_DNA"/>
</dbReference>
<protein>
    <submittedName>
        <fullName evidence="2">Uncharacterized protein</fullName>
    </submittedName>
</protein>
<evidence type="ECO:0000313" key="2">
    <source>
        <dbReference type="EMBL" id="PNH02614.1"/>
    </source>
</evidence>
<name>A0A2J7ZQR6_9CHLO</name>
<sequence length="73" mass="8203">MQLSPNPVELSLSPPAGSQTGIAEPVLSALLKLLIVDRHIRDRHHREQLMLQQKHQQHQQHGEPGAGKRPRLP</sequence>
<organism evidence="2 3">
    <name type="scientific">Tetrabaena socialis</name>
    <dbReference type="NCBI Taxonomy" id="47790"/>
    <lineage>
        <taxon>Eukaryota</taxon>
        <taxon>Viridiplantae</taxon>
        <taxon>Chlorophyta</taxon>
        <taxon>core chlorophytes</taxon>
        <taxon>Chlorophyceae</taxon>
        <taxon>CS clade</taxon>
        <taxon>Chlamydomonadales</taxon>
        <taxon>Tetrabaenaceae</taxon>
        <taxon>Tetrabaena</taxon>
    </lineage>
</organism>
<gene>
    <name evidence="2" type="ORF">TSOC_011395</name>
</gene>
<dbReference type="AlphaFoldDB" id="A0A2J7ZQR6"/>
<accession>A0A2J7ZQR6</accession>
<feature type="region of interest" description="Disordered" evidence="1">
    <location>
        <begin position="45"/>
        <end position="73"/>
    </location>
</feature>
<reference evidence="2 3" key="1">
    <citation type="journal article" date="2017" name="Mol. Biol. Evol.">
        <title>The 4-celled Tetrabaena socialis nuclear genome reveals the essential components for genetic control of cell number at the origin of multicellularity in the volvocine lineage.</title>
        <authorList>
            <person name="Featherston J."/>
            <person name="Arakaki Y."/>
            <person name="Hanschen E.R."/>
            <person name="Ferris P.J."/>
            <person name="Michod R.E."/>
            <person name="Olson B.J.S.C."/>
            <person name="Nozaki H."/>
            <person name="Durand P.M."/>
        </authorList>
    </citation>
    <scope>NUCLEOTIDE SEQUENCE [LARGE SCALE GENOMIC DNA]</scope>
    <source>
        <strain evidence="2 3">NIES-571</strain>
    </source>
</reference>
<evidence type="ECO:0000313" key="3">
    <source>
        <dbReference type="Proteomes" id="UP000236333"/>
    </source>
</evidence>